<protein>
    <submittedName>
        <fullName evidence="2">Uncharacterized protein</fullName>
    </submittedName>
</protein>
<reference evidence="1" key="1">
    <citation type="submission" date="2014-07" db="EMBL/GenBank/DDBJ databases">
        <authorList>
            <person name="Martin A.A"/>
            <person name="De Silva N."/>
        </authorList>
    </citation>
    <scope>NUCLEOTIDE SEQUENCE</scope>
</reference>
<accession>A0A0K0FJ49</accession>
<dbReference type="WBParaSite" id="SVE_0892200.1">
    <property type="protein sequence ID" value="SVE_0892200.1"/>
    <property type="gene ID" value="SVE_0892200"/>
</dbReference>
<evidence type="ECO:0000313" key="1">
    <source>
        <dbReference type="Proteomes" id="UP000035680"/>
    </source>
</evidence>
<keyword evidence="1" id="KW-1185">Reference proteome</keyword>
<organism evidence="1 2">
    <name type="scientific">Strongyloides venezuelensis</name>
    <name type="common">Threadworm</name>
    <dbReference type="NCBI Taxonomy" id="75913"/>
    <lineage>
        <taxon>Eukaryota</taxon>
        <taxon>Metazoa</taxon>
        <taxon>Ecdysozoa</taxon>
        <taxon>Nematoda</taxon>
        <taxon>Chromadorea</taxon>
        <taxon>Rhabditida</taxon>
        <taxon>Tylenchina</taxon>
        <taxon>Panagrolaimomorpha</taxon>
        <taxon>Strongyloidoidea</taxon>
        <taxon>Strongyloididae</taxon>
        <taxon>Strongyloides</taxon>
    </lineage>
</organism>
<proteinExistence type="predicted"/>
<sequence>MNTVTVVADHLGNSLVMDDDNVDKLYDILIQFYKKVAKKFTNKIVIKLKMPEVIQKLLSKRRELKIESSELNLNNSVFSTKILKLTISNKLLQKRLNNYLEKKKITRLKAKVGKSRSVKKVFKNLFNTKQAVPLPKNDIFKFYSKLNGLSK</sequence>
<dbReference type="Proteomes" id="UP000035680">
    <property type="component" value="Unassembled WGS sequence"/>
</dbReference>
<name>A0A0K0FJ49_STRVS</name>
<evidence type="ECO:0000313" key="2">
    <source>
        <dbReference type="WBParaSite" id="SVE_0892200.1"/>
    </source>
</evidence>
<reference evidence="2" key="2">
    <citation type="submission" date="2015-08" db="UniProtKB">
        <authorList>
            <consortium name="WormBaseParasite"/>
        </authorList>
    </citation>
    <scope>IDENTIFICATION</scope>
</reference>
<dbReference type="AlphaFoldDB" id="A0A0K0FJ49"/>